<feature type="domain" description="TonB C-terminal" evidence="11">
    <location>
        <begin position="198"/>
        <end position="286"/>
    </location>
</feature>
<evidence type="ECO:0000259" key="11">
    <source>
        <dbReference type="PROSITE" id="PS52015"/>
    </source>
</evidence>
<comment type="caution">
    <text evidence="12">The sequence shown here is derived from an EMBL/GenBank/DDBJ whole genome shotgun (WGS) entry which is preliminary data.</text>
</comment>
<accession>A0A251WWA9</accession>
<evidence type="ECO:0000256" key="7">
    <source>
        <dbReference type="ARBA" id="ARBA00022927"/>
    </source>
</evidence>
<keyword evidence="13" id="KW-1185">Reference proteome</keyword>
<proteinExistence type="inferred from homology"/>
<dbReference type="SUPFAM" id="SSF74653">
    <property type="entry name" value="TolA/TonB C-terminal domain"/>
    <property type="match status" value="1"/>
</dbReference>
<keyword evidence="6" id="KW-0812">Transmembrane</keyword>
<dbReference type="GO" id="GO:0015031">
    <property type="term" value="P:protein transport"/>
    <property type="evidence" value="ECO:0007669"/>
    <property type="project" value="UniProtKB-KW"/>
</dbReference>
<evidence type="ECO:0000256" key="3">
    <source>
        <dbReference type="ARBA" id="ARBA00022448"/>
    </source>
</evidence>
<dbReference type="EMBL" id="MSPP01000004">
    <property type="protein sequence ID" value="OUD08727.1"/>
    <property type="molecule type" value="Genomic_DNA"/>
</dbReference>
<dbReference type="PANTHER" id="PTHR33446">
    <property type="entry name" value="PROTEIN TONB-RELATED"/>
    <property type="match status" value="1"/>
</dbReference>
<dbReference type="InterPro" id="IPR051045">
    <property type="entry name" value="TonB-dependent_transducer"/>
</dbReference>
<gene>
    <name evidence="12" type="ORF">BVC71_12420</name>
</gene>
<evidence type="ECO:0000313" key="13">
    <source>
        <dbReference type="Proteomes" id="UP000194664"/>
    </source>
</evidence>
<evidence type="ECO:0000313" key="12">
    <source>
        <dbReference type="EMBL" id="OUD08727.1"/>
    </source>
</evidence>
<dbReference type="GO" id="GO:0055085">
    <property type="term" value="P:transmembrane transport"/>
    <property type="evidence" value="ECO:0007669"/>
    <property type="project" value="InterPro"/>
</dbReference>
<evidence type="ECO:0000256" key="9">
    <source>
        <dbReference type="ARBA" id="ARBA00023136"/>
    </source>
</evidence>
<feature type="compositionally biased region" description="Polar residues" evidence="10">
    <location>
        <begin position="113"/>
        <end position="128"/>
    </location>
</feature>
<reference evidence="12 13" key="1">
    <citation type="submission" date="2016-12" db="EMBL/GenBank/DDBJ databases">
        <title>The draft genome sequence of HSLHS2.</title>
        <authorList>
            <person name="Hu D."/>
            <person name="Wang L."/>
            <person name="Shao Z."/>
        </authorList>
    </citation>
    <scope>NUCLEOTIDE SEQUENCE [LARGE SCALE GENOMIC DNA]</scope>
    <source>
        <strain evidence="12">MCCC 1A06712</strain>
    </source>
</reference>
<evidence type="ECO:0000256" key="10">
    <source>
        <dbReference type="SAM" id="MobiDB-lite"/>
    </source>
</evidence>
<dbReference type="PANTHER" id="PTHR33446:SF2">
    <property type="entry name" value="PROTEIN TONB"/>
    <property type="match status" value="1"/>
</dbReference>
<dbReference type="Pfam" id="PF03544">
    <property type="entry name" value="TonB_C"/>
    <property type="match status" value="1"/>
</dbReference>
<keyword evidence="5" id="KW-0997">Cell inner membrane</keyword>
<evidence type="ECO:0000256" key="1">
    <source>
        <dbReference type="ARBA" id="ARBA00004383"/>
    </source>
</evidence>
<dbReference type="Proteomes" id="UP000194664">
    <property type="component" value="Unassembled WGS sequence"/>
</dbReference>
<keyword evidence="8" id="KW-1133">Transmembrane helix</keyword>
<dbReference type="PROSITE" id="PS52015">
    <property type="entry name" value="TONB_CTD"/>
    <property type="match status" value="1"/>
</dbReference>
<feature type="compositionally biased region" description="Pro residues" evidence="10">
    <location>
        <begin position="149"/>
        <end position="163"/>
    </location>
</feature>
<dbReference type="NCBIfam" id="TIGR01352">
    <property type="entry name" value="tonB_Cterm"/>
    <property type="match status" value="1"/>
</dbReference>
<evidence type="ECO:0000256" key="8">
    <source>
        <dbReference type="ARBA" id="ARBA00022989"/>
    </source>
</evidence>
<protein>
    <recommendedName>
        <fullName evidence="11">TonB C-terminal domain-containing protein</fullName>
    </recommendedName>
</protein>
<dbReference type="OrthoDB" id="7722272at2"/>
<organism evidence="12 13">
    <name type="scientific">Marivivens niveibacter</name>
    <dbReference type="NCBI Taxonomy" id="1930667"/>
    <lineage>
        <taxon>Bacteria</taxon>
        <taxon>Pseudomonadati</taxon>
        <taxon>Pseudomonadota</taxon>
        <taxon>Alphaproteobacteria</taxon>
        <taxon>Rhodobacterales</taxon>
        <taxon>Paracoccaceae</taxon>
        <taxon>Marivivens group</taxon>
        <taxon>Marivivens</taxon>
    </lineage>
</organism>
<sequence length="286" mass="29268">MKTAAHFLFWGAAAVGLHLVAATWVFRDNVGGMDAAGDGGTATITIVSAGQNIVDLVAEWETPPQIEIAPQLPDFAAPVFETNTPVNSVTPAPVAPPAPTAPVNALPLPNTPDIATQPSTPQRPSVNMATADDPRPAARPTNLMDRPDPAPSRPAPAPQPPSAPNISQTASGSGGGANAGATANDAPAVSNAERASAMANWGARIRNAVERRKRVPSNARGVTGRVVLTLSVSRTGTLQSVSIKESSGNAALDQAAVSAAQSARYRAAPDALTDPVYSFNLPIAFE</sequence>
<dbReference type="Gene3D" id="3.30.1150.10">
    <property type="match status" value="1"/>
</dbReference>
<comment type="subcellular location">
    <subcellularLocation>
        <location evidence="1">Cell inner membrane</location>
        <topology evidence="1">Single-pass membrane protein</topology>
        <orientation evidence="1">Periplasmic side</orientation>
    </subcellularLocation>
</comment>
<dbReference type="RefSeq" id="WP_086451993.1">
    <property type="nucleotide sequence ID" value="NZ_MSPP01000004.1"/>
</dbReference>
<evidence type="ECO:0000256" key="2">
    <source>
        <dbReference type="ARBA" id="ARBA00006555"/>
    </source>
</evidence>
<keyword evidence="9" id="KW-0472">Membrane</keyword>
<feature type="region of interest" description="Disordered" evidence="10">
    <location>
        <begin position="88"/>
        <end position="191"/>
    </location>
</feature>
<name>A0A251WWA9_9RHOB</name>
<dbReference type="InterPro" id="IPR006260">
    <property type="entry name" value="TonB/TolA_C"/>
</dbReference>
<keyword evidence="7" id="KW-0653">Protein transport</keyword>
<keyword evidence="4" id="KW-1003">Cell membrane</keyword>
<dbReference type="InterPro" id="IPR037682">
    <property type="entry name" value="TonB_C"/>
</dbReference>
<evidence type="ECO:0000256" key="4">
    <source>
        <dbReference type="ARBA" id="ARBA00022475"/>
    </source>
</evidence>
<keyword evidence="3" id="KW-0813">Transport</keyword>
<evidence type="ECO:0000256" key="6">
    <source>
        <dbReference type="ARBA" id="ARBA00022692"/>
    </source>
</evidence>
<dbReference type="AlphaFoldDB" id="A0A251WWA9"/>
<dbReference type="GO" id="GO:0098797">
    <property type="term" value="C:plasma membrane protein complex"/>
    <property type="evidence" value="ECO:0007669"/>
    <property type="project" value="TreeGrafter"/>
</dbReference>
<dbReference type="GO" id="GO:0031992">
    <property type="term" value="F:energy transducer activity"/>
    <property type="evidence" value="ECO:0007669"/>
    <property type="project" value="TreeGrafter"/>
</dbReference>
<evidence type="ECO:0000256" key="5">
    <source>
        <dbReference type="ARBA" id="ARBA00022519"/>
    </source>
</evidence>
<comment type="similarity">
    <text evidence="2">Belongs to the TonB family.</text>
</comment>